<sequence>MLMMPLWRDDVDIVANHFQAAIEYHKRCVQHERDHVNTEAWGIDDIEIDVSALARGRVDILRLNATFPDISEVIVGPGDIPLTGRLPDLSAHGSVIMHVALPKLHPSRANALPAGTRNSSARYEVEEHDISDFENGRKPVRAPFLRPNVRLLSDQDQLDRFDTLPCVRITRDRRGKPILDRSFVPPIWRVRASAYLIEQLEKLSEGLLELKTWADNWNAPADLLHRRTQLRRVLGESVEWVADILDRPLKSPRDAHLQLAVVLQSLAVFTPRAKAPLPPRVQNGDGAAREKSLPAFEHFNLTDTFSGLFAALDKVVAEIAEKKHLEIPLPPVPEAPWARHADLSKEGLLAKEFYLAISGSDLEQLRKIGVPELIKIGPLDKLVNMKYATSRGVPLHWTAAPPKLPQVRGVFYFQIDKSSPIWAEICHSLSMGLQYDHISGITNVVLYAVDSENK</sequence>
<name>A0ABZ2KHM4_9BACT</name>
<dbReference type="NCBIfam" id="TIGR03353">
    <property type="entry name" value="VI_chp_4"/>
    <property type="match status" value="1"/>
</dbReference>
<proteinExistence type="predicted"/>
<dbReference type="RefSeq" id="WP_394847433.1">
    <property type="nucleotide sequence ID" value="NZ_CP089982.1"/>
</dbReference>
<evidence type="ECO:0000313" key="1">
    <source>
        <dbReference type="EMBL" id="WXA96818.1"/>
    </source>
</evidence>
<reference evidence="1 2" key="1">
    <citation type="submission" date="2021-12" db="EMBL/GenBank/DDBJ databases">
        <title>Discovery of the Pendulisporaceae a myxobacterial family with distinct sporulation behavior and unique specialized metabolism.</title>
        <authorList>
            <person name="Garcia R."/>
            <person name="Popoff A."/>
            <person name="Bader C.D."/>
            <person name="Loehr J."/>
            <person name="Walesch S."/>
            <person name="Walt C."/>
            <person name="Boldt J."/>
            <person name="Bunk B."/>
            <person name="Haeckl F.J.F.P.J."/>
            <person name="Gunesch A.P."/>
            <person name="Birkelbach J."/>
            <person name="Nuebel U."/>
            <person name="Pietschmann T."/>
            <person name="Bach T."/>
            <person name="Mueller R."/>
        </authorList>
    </citation>
    <scope>NUCLEOTIDE SEQUENCE [LARGE SCALE GENOMIC DNA]</scope>
    <source>
        <strain evidence="1 2">MSr12523</strain>
    </source>
</reference>
<keyword evidence="2" id="KW-1185">Reference proteome</keyword>
<gene>
    <name evidence="1" type="ORF">LZC95_08205</name>
</gene>
<accession>A0ABZ2KHM4</accession>
<dbReference type="Proteomes" id="UP001379533">
    <property type="component" value="Chromosome"/>
</dbReference>
<dbReference type="EMBL" id="CP089982">
    <property type="protein sequence ID" value="WXA96818.1"/>
    <property type="molecule type" value="Genomic_DNA"/>
</dbReference>
<evidence type="ECO:0000313" key="2">
    <source>
        <dbReference type="Proteomes" id="UP001379533"/>
    </source>
</evidence>
<dbReference type="PANTHER" id="PTHR35566:SF1">
    <property type="entry name" value="TYPE VI SECRETION SYSTEM BASEPLATE COMPONENT TSSK1"/>
    <property type="match status" value="1"/>
</dbReference>
<dbReference type="Pfam" id="PF05936">
    <property type="entry name" value="T6SS_VasE"/>
    <property type="match status" value="1"/>
</dbReference>
<dbReference type="InterPro" id="IPR010263">
    <property type="entry name" value="T6SS_TssK"/>
</dbReference>
<dbReference type="PANTHER" id="PTHR35566">
    <property type="entry name" value="BLR3599 PROTEIN"/>
    <property type="match status" value="1"/>
</dbReference>
<protein>
    <submittedName>
        <fullName evidence="1">Type VI secretion system baseplate subunit TssK</fullName>
    </submittedName>
</protein>
<organism evidence="1 2">
    <name type="scientific">Pendulispora brunnea</name>
    <dbReference type="NCBI Taxonomy" id="2905690"/>
    <lineage>
        <taxon>Bacteria</taxon>
        <taxon>Pseudomonadati</taxon>
        <taxon>Myxococcota</taxon>
        <taxon>Myxococcia</taxon>
        <taxon>Myxococcales</taxon>
        <taxon>Sorangiineae</taxon>
        <taxon>Pendulisporaceae</taxon>
        <taxon>Pendulispora</taxon>
    </lineage>
</organism>